<dbReference type="AlphaFoldDB" id="A0A9X6NJI8"/>
<keyword evidence="3" id="KW-1185">Reference proteome</keyword>
<comment type="caution">
    <text evidence="2">The sequence shown here is derived from an EMBL/GenBank/DDBJ whole genome shotgun (WGS) entry which is preliminary data.</text>
</comment>
<dbReference type="Proteomes" id="UP000192578">
    <property type="component" value="Unassembled WGS sequence"/>
</dbReference>
<organism evidence="2 3">
    <name type="scientific">Hypsibius exemplaris</name>
    <name type="common">Freshwater tardigrade</name>
    <dbReference type="NCBI Taxonomy" id="2072580"/>
    <lineage>
        <taxon>Eukaryota</taxon>
        <taxon>Metazoa</taxon>
        <taxon>Ecdysozoa</taxon>
        <taxon>Tardigrada</taxon>
        <taxon>Eutardigrada</taxon>
        <taxon>Parachela</taxon>
        <taxon>Hypsibioidea</taxon>
        <taxon>Hypsibiidae</taxon>
        <taxon>Hypsibius</taxon>
    </lineage>
</organism>
<keyword evidence="1" id="KW-0732">Signal</keyword>
<evidence type="ECO:0000313" key="3">
    <source>
        <dbReference type="Proteomes" id="UP000192578"/>
    </source>
</evidence>
<gene>
    <name evidence="2" type="ORF">BV898_18300</name>
</gene>
<accession>A0A9X6NJI8</accession>
<feature type="chain" id="PRO_5040991346" evidence="1">
    <location>
        <begin position="20"/>
        <end position="175"/>
    </location>
</feature>
<evidence type="ECO:0000313" key="2">
    <source>
        <dbReference type="EMBL" id="OWA53881.1"/>
    </source>
</evidence>
<protein>
    <submittedName>
        <fullName evidence="2">Uncharacterized protein</fullName>
    </submittedName>
</protein>
<feature type="signal peptide" evidence="1">
    <location>
        <begin position="1"/>
        <end position="19"/>
    </location>
</feature>
<reference evidence="3" key="1">
    <citation type="submission" date="2017-01" db="EMBL/GenBank/DDBJ databases">
        <title>Comparative genomics of anhydrobiosis in the tardigrade Hypsibius dujardini.</title>
        <authorList>
            <person name="Yoshida Y."/>
            <person name="Koutsovoulos G."/>
            <person name="Laetsch D."/>
            <person name="Stevens L."/>
            <person name="Kumar S."/>
            <person name="Horikawa D."/>
            <person name="Ishino K."/>
            <person name="Komine S."/>
            <person name="Tomita M."/>
            <person name="Blaxter M."/>
            <person name="Arakawa K."/>
        </authorList>
    </citation>
    <scope>NUCLEOTIDE SEQUENCE [LARGE SCALE GENOMIC DNA]</scope>
    <source>
        <strain evidence="3">Z151</strain>
    </source>
</reference>
<name>A0A9X6NJI8_HYPEX</name>
<dbReference type="EMBL" id="MTYJ01000353">
    <property type="protein sequence ID" value="OWA53881.1"/>
    <property type="molecule type" value="Genomic_DNA"/>
</dbReference>
<proteinExistence type="predicted"/>
<evidence type="ECO:0000256" key="1">
    <source>
        <dbReference type="SAM" id="SignalP"/>
    </source>
</evidence>
<sequence>MLAHVAGLVLLLIVAGCAAAPTYPKIKTFFCQYYSTGSTLCYPGYRVINRVEDLLANRDRLDGSYGILGVGKPVKGSWDEHDGFALWGTPNATAPRSYLGTCLFDPAGWVCSGRARVIDNGKGGLIRLGGAEVRGKYYQRAPLADTHGDRRQKGAIGSPSLVPIDPVFGVDDIDH</sequence>